<dbReference type="InterPro" id="IPR036736">
    <property type="entry name" value="ACP-like_sf"/>
</dbReference>
<dbReference type="InterPro" id="IPR044894">
    <property type="entry name" value="TubC_N_sf"/>
</dbReference>
<keyword evidence="8" id="KW-1185">Reference proteome</keyword>
<dbReference type="Pfam" id="PF13193">
    <property type="entry name" value="AMP-binding_C"/>
    <property type="match status" value="1"/>
</dbReference>
<dbReference type="PROSITE" id="PS00455">
    <property type="entry name" value="AMP_BINDING"/>
    <property type="match status" value="1"/>
</dbReference>
<dbReference type="OrthoDB" id="4317020at2"/>
<dbReference type="Pfam" id="PF00501">
    <property type="entry name" value="AMP-binding"/>
    <property type="match status" value="1"/>
</dbReference>
<dbReference type="Gene3D" id="3.30.300.30">
    <property type="match status" value="1"/>
</dbReference>
<dbReference type="InterPro" id="IPR006162">
    <property type="entry name" value="Ppantetheine_attach_site"/>
</dbReference>
<dbReference type="InterPro" id="IPR009081">
    <property type="entry name" value="PP-bd_ACP"/>
</dbReference>
<dbReference type="GO" id="GO:0009366">
    <property type="term" value="C:enterobactin synthetase complex"/>
    <property type="evidence" value="ECO:0007669"/>
    <property type="project" value="TreeGrafter"/>
</dbReference>
<comment type="caution">
    <text evidence="5">The sequence shown here is derived from an EMBL/GenBank/DDBJ whole genome shotgun (WGS) entry which is preliminary data.</text>
</comment>
<dbReference type="Proteomes" id="UP000297429">
    <property type="component" value="Unassembled WGS sequence"/>
</dbReference>
<dbReference type="InterPro" id="IPR000873">
    <property type="entry name" value="AMP-dep_synth/lig_dom"/>
</dbReference>
<dbReference type="Gene3D" id="3.30.559.30">
    <property type="entry name" value="Nonribosomal peptide synthetase, condensation domain"/>
    <property type="match status" value="1"/>
</dbReference>
<dbReference type="SUPFAM" id="SSF52777">
    <property type="entry name" value="CoA-dependent acyltransferases"/>
    <property type="match status" value="2"/>
</dbReference>
<keyword evidence="3" id="KW-0597">Phosphoprotein</keyword>
<reference evidence="6 8" key="2">
    <citation type="submission" date="2019-03" db="EMBL/GenBank/DDBJ databases">
        <authorList>
            <person name="He R.-H."/>
        </authorList>
    </citation>
    <scope>NUCLEOTIDE SEQUENCE [LARGE SCALE GENOMIC DNA]</scope>
    <source>
        <strain evidence="6 8">DSM 19624</strain>
    </source>
</reference>
<dbReference type="EMBL" id="RCCK01000014">
    <property type="protein sequence ID" value="RLJ72739.1"/>
    <property type="molecule type" value="Genomic_DNA"/>
</dbReference>
<comment type="cofactor">
    <cofactor evidence="1">
        <name>pantetheine 4'-phosphate</name>
        <dbReference type="ChEBI" id="CHEBI:47942"/>
    </cofactor>
</comment>
<dbReference type="RefSeq" id="WP_121286849.1">
    <property type="nucleotide sequence ID" value="NZ_RCCK01000014.1"/>
</dbReference>
<sequence length="1119" mass="125792">MKDIKTIIRDLRKSNIRLSLKGENIEIDGDLTAEMLLEIRQFKEQIIAYLKQNTSTVSFNRIAALSPDSDYSLSSSQRRLWILGQFEEINAAYNIARAYVIEGPLNIKALEEAFHKLVERHESLRTIFTQDDNGEPRQVILDPEDHRLKMVYEPQHNQALSVAELSGYVNELSFRTFDLSADALIRIHLCACAPGKWVLVYVMHHIISDAWSMGILLNELLYFYRSLTEAGVLPLKPLPIHYKDYAAWQQLQLQQPQMSLHRDYWLAKLEGELPVLDMGSDKLRPLVKTYNGGVLSRRINSSLTTGIKNLSQEHGATLFVGLLSIVYALLHRYSNQDDIIIGTPVAGRDHVDLEQQIGFYINTLALRMRFEEGMSFEALLCAVRQSMLEAHEHQSYPFDELVAELDLKRDPARNVLFDVMVMLQNTKLDQPQVPETSSEIIVKSYEESGSVVSKFDLGFGFIETNDEIHLNIEYNSDLYSVAQADQLAGHFEQLMMAVITNPESAIQEVDFLSKVEKQLLLVDFNGNNTSSVLTKTVVDLFEDQARKQPGTIALAFNDQQLTYGELNQLANRYCRHLQEDKQLGRGDLVAVKLERSQWLIVALLGILKSGAAYLPFDPLYPQQKIDFMISDSKCKAAIDKKAIDLFSGKADAYSAENINASVSSDMAYVIYTSGSTGFPKGCVITNANLAAYISWANSYYFKDGIPASFGLFTSLSFDLTVTSIFCPLTQGGKIHIYHPEEELYDILKHSFSEESGINSIKLTPSHINVLSQLNLRSNVIKYAIVGGEEVTTKQVEALKKIHPEIRVYNEYGPTEGTVGCVAKELHPNQPVMIGKPASHANIYVLNSKSALCPIGVIGEICIGGDGVSSGYLFNTSLTTEKFINDPFVADKKMYRTGDLGRWSASGELAFLGRMDHQVKVRGYRIEIEEIEMNIAEIDGIENVVVLVKPNPEGDKELAAYMVCKDDLDMISIRKSLSSTLPAYMIPDHFIRLEAMPLTVNGKVDKGKLATLESGVKEKVPIIAPRNEIEEKILEIWSEILRRQDISVLDNFFLLGGNSLKAMKLVTCIHKEFNVRIKLADLFKYATIEEIGKDISRKIWARQGKEVQDADLTTEQNFIL</sequence>
<dbReference type="EMBL" id="SOPX01000004">
    <property type="protein sequence ID" value="TFB29421.1"/>
    <property type="molecule type" value="Genomic_DNA"/>
</dbReference>
<reference evidence="5 7" key="1">
    <citation type="submission" date="2018-10" db="EMBL/GenBank/DDBJ databases">
        <title>Genomic Encyclopedia of Archaeal and Bacterial Type Strains, Phase II (KMG-II): from individual species to whole genera.</title>
        <authorList>
            <person name="Goeker M."/>
        </authorList>
    </citation>
    <scope>NUCLEOTIDE SEQUENCE [LARGE SCALE GENOMIC DNA]</scope>
    <source>
        <strain evidence="5 7">DSM 19624</strain>
    </source>
</reference>
<dbReference type="Proteomes" id="UP000273898">
    <property type="component" value="Unassembled WGS sequence"/>
</dbReference>
<dbReference type="InterPro" id="IPR045851">
    <property type="entry name" value="AMP-bd_C_sf"/>
</dbReference>
<dbReference type="GO" id="GO:0031177">
    <property type="term" value="F:phosphopantetheine binding"/>
    <property type="evidence" value="ECO:0007669"/>
    <property type="project" value="TreeGrafter"/>
</dbReference>
<dbReference type="Gene3D" id="1.10.10.1830">
    <property type="entry name" value="Non-ribosomal peptide synthase, adenylation domain"/>
    <property type="match status" value="1"/>
</dbReference>
<dbReference type="GO" id="GO:0009239">
    <property type="term" value="P:enterobactin biosynthetic process"/>
    <property type="evidence" value="ECO:0007669"/>
    <property type="project" value="TreeGrafter"/>
</dbReference>
<dbReference type="Gene3D" id="3.40.50.980">
    <property type="match status" value="2"/>
</dbReference>
<dbReference type="InterPro" id="IPR010071">
    <property type="entry name" value="AA_adenyl_dom"/>
</dbReference>
<accession>A0A497XTS7</accession>
<dbReference type="InterPro" id="IPR041464">
    <property type="entry name" value="TubC_N"/>
</dbReference>
<evidence type="ECO:0000313" key="5">
    <source>
        <dbReference type="EMBL" id="RLJ72739.1"/>
    </source>
</evidence>
<feature type="domain" description="Carrier" evidence="4">
    <location>
        <begin position="1023"/>
        <end position="1098"/>
    </location>
</feature>
<dbReference type="GO" id="GO:0005829">
    <property type="term" value="C:cytosol"/>
    <property type="evidence" value="ECO:0007669"/>
    <property type="project" value="TreeGrafter"/>
</dbReference>
<dbReference type="GO" id="GO:0043041">
    <property type="term" value="P:amino acid activation for nonribosomal peptide biosynthetic process"/>
    <property type="evidence" value="ECO:0007669"/>
    <property type="project" value="TreeGrafter"/>
</dbReference>
<evidence type="ECO:0000256" key="1">
    <source>
        <dbReference type="ARBA" id="ARBA00001957"/>
    </source>
</evidence>
<dbReference type="PROSITE" id="PS50075">
    <property type="entry name" value="CARRIER"/>
    <property type="match status" value="1"/>
</dbReference>
<dbReference type="PANTHER" id="PTHR45527">
    <property type="entry name" value="NONRIBOSOMAL PEPTIDE SYNTHETASE"/>
    <property type="match status" value="1"/>
</dbReference>
<evidence type="ECO:0000256" key="2">
    <source>
        <dbReference type="ARBA" id="ARBA00022450"/>
    </source>
</evidence>
<evidence type="ECO:0000259" key="4">
    <source>
        <dbReference type="PROSITE" id="PS50075"/>
    </source>
</evidence>
<dbReference type="PROSITE" id="PS00012">
    <property type="entry name" value="PHOSPHOPANTETHEINE"/>
    <property type="match status" value="1"/>
</dbReference>
<name>A0A497XTS7_9SPHI</name>
<dbReference type="InterPro" id="IPR025110">
    <property type="entry name" value="AMP-bd_C"/>
</dbReference>
<protein>
    <submittedName>
        <fullName evidence="5">Amino acid adenylation domain-containing protein</fullName>
    </submittedName>
</protein>
<dbReference type="InterPro" id="IPR020845">
    <property type="entry name" value="AMP-binding_CS"/>
</dbReference>
<dbReference type="NCBIfam" id="TIGR01733">
    <property type="entry name" value="AA-adenyl-dom"/>
    <property type="match status" value="1"/>
</dbReference>
<dbReference type="Gene3D" id="2.30.38.10">
    <property type="entry name" value="Luciferase, Domain 3"/>
    <property type="match status" value="1"/>
</dbReference>
<dbReference type="Gene3D" id="3.30.559.10">
    <property type="entry name" value="Chloramphenicol acetyltransferase-like domain"/>
    <property type="match status" value="1"/>
</dbReference>
<gene>
    <name evidence="5" type="ORF">BCL90_4378</name>
    <name evidence="6" type="ORF">E3V97_20500</name>
</gene>
<dbReference type="SUPFAM" id="SSF47336">
    <property type="entry name" value="ACP-like"/>
    <property type="match status" value="1"/>
</dbReference>
<keyword evidence="2" id="KW-0596">Phosphopantetheine</keyword>
<evidence type="ECO:0000313" key="6">
    <source>
        <dbReference type="EMBL" id="TFB29421.1"/>
    </source>
</evidence>
<dbReference type="Pfam" id="PF00550">
    <property type="entry name" value="PP-binding"/>
    <property type="match status" value="1"/>
</dbReference>
<dbReference type="Pfam" id="PF18563">
    <property type="entry name" value="TubC_N"/>
    <property type="match status" value="1"/>
</dbReference>
<dbReference type="Pfam" id="PF00668">
    <property type="entry name" value="Condensation"/>
    <property type="match status" value="1"/>
</dbReference>
<dbReference type="AlphaFoldDB" id="A0A497XTS7"/>
<dbReference type="InterPro" id="IPR001242">
    <property type="entry name" value="Condensation_dom"/>
</dbReference>
<dbReference type="Gene3D" id="1.10.1200.10">
    <property type="entry name" value="ACP-like"/>
    <property type="match status" value="1"/>
</dbReference>
<dbReference type="FunFam" id="1.10.1200.10:FF:000005">
    <property type="entry name" value="Nonribosomal peptide synthetase 1"/>
    <property type="match status" value="1"/>
</dbReference>
<proteinExistence type="predicted"/>
<evidence type="ECO:0000313" key="7">
    <source>
        <dbReference type="Proteomes" id="UP000273898"/>
    </source>
</evidence>
<dbReference type="CDD" id="cd05930">
    <property type="entry name" value="A_NRPS"/>
    <property type="match status" value="1"/>
</dbReference>
<dbReference type="InterPro" id="IPR023213">
    <property type="entry name" value="CAT-like_dom_sf"/>
</dbReference>
<dbReference type="SUPFAM" id="SSF56801">
    <property type="entry name" value="Acetyl-CoA synthetase-like"/>
    <property type="match status" value="1"/>
</dbReference>
<evidence type="ECO:0000256" key="3">
    <source>
        <dbReference type="ARBA" id="ARBA00022553"/>
    </source>
</evidence>
<organism evidence="5 7">
    <name type="scientific">Pedobacter alluvionis</name>
    <dbReference type="NCBI Taxonomy" id="475253"/>
    <lineage>
        <taxon>Bacteria</taxon>
        <taxon>Pseudomonadati</taxon>
        <taxon>Bacteroidota</taxon>
        <taxon>Sphingobacteriia</taxon>
        <taxon>Sphingobacteriales</taxon>
        <taxon>Sphingobacteriaceae</taxon>
        <taxon>Pedobacter</taxon>
    </lineage>
</organism>
<dbReference type="CDD" id="cd19531">
    <property type="entry name" value="LCL_NRPS-like"/>
    <property type="match status" value="1"/>
</dbReference>
<dbReference type="PANTHER" id="PTHR45527:SF1">
    <property type="entry name" value="FATTY ACID SYNTHASE"/>
    <property type="match status" value="1"/>
</dbReference>
<dbReference type="GO" id="GO:0047527">
    <property type="term" value="F:2,3-dihydroxybenzoate-serine ligase activity"/>
    <property type="evidence" value="ECO:0007669"/>
    <property type="project" value="TreeGrafter"/>
</dbReference>
<evidence type="ECO:0000313" key="8">
    <source>
        <dbReference type="Proteomes" id="UP000297429"/>
    </source>
</evidence>